<organism evidence="1 2">
    <name type="scientific">Paenibacillus monticola</name>
    <dbReference type="NCBI Taxonomy" id="2666075"/>
    <lineage>
        <taxon>Bacteria</taxon>
        <taxon>Bacillati</taxon>
        <taxon>Bacillota</taxon>
        <taxon>Bacilli</taxon>
        <taxon>Bacillales</taxon>
        <taxon>Paenibacillaceae</taxon>
        <taxon>Paenibacillus</taxon>
    </lineage>
</organism>
<evidence type="ECO:0008006" key="3">
    <source>
        <dbReference type="Google" id="ProtNLM"/>
    </source>
</evidence>
<dbReference type="SUPFAM" id="SSF53254">
    <property type="entry name" value="Phosphoglycerate mutase-like"/>
    <property type="match status" value="1"/>
</dbReference>
<name>A0A7X2KZW7_9BACL</name>
<dbReference type="InterPro" id="IPR013078">
    <property type="entry name" value="His_Pase_superF_clade-1"/>
</dbReference>
<dbReference type="InterPro" id="IPR029033">
    <property type="entry name" value="His_PPase_superfam"/>
</dbReference>
<sequence length="46" mass="5332">MLYVVEHGQTDLNKEGRLQGKLCMLLNEYGIQQAESLRDHLNRGLF</sequence>
<dbReference type="AlphaFoldDB" id="A0A7X2KZW7"/>
<proteinExistence type="predicted"/>
<accession>A0A7X2KZW7</accession>
<dbReference type="Pfam" id="PF00300">
    <property type="entry name" value="His_Phos_1"/>
    <property type="match status" value="1"/>
</dbReference>
<dbReference type="RefSeq" id="WP_154116444.1">
    <property type="nucleotide sequence ID" value="NZ_WJXB01000001.1"/>
</dbReference>
<dbReference type="EMBL" id="WJXB01000001">
    <property type="protein sequence ID" value="MRN51684.1"/>
    <property type="molecule type" value="Genomic_DNA"/>
</dbReference>
<dbReference type="Gene3D" id="3.40.50.1240">
    <property type="entry name" value="Phosphoglycerate mutase-like"/>
    <property type="match status" value="1"/>
</dbReference>
<reference evidence="1 2" key="1">
    <citation type="submission" date="2019-11" db="EMBL/GenBank/DDBJ databases">
        <title>Paenibacillus monticola sp. nov., a novel PGPR strain isolated from mountain sample in China.</title>
        <authorList>
            <person name="Zhao Q."/>
            <person name="Li H.-P."/>
            <person name="Zhang J.-L."/>
        </authorList>
    </citation>
    <scope>NUCLEOTIDE SEQUENCE [LARGE SCALE GENOMIC DNA]</scope>
    <source>
        <strain evidence="1 2">LC-T2</strain>
    </source>
</reference>
<dbReference type="Proteomes" id="UP000463051">
    <property type="component" value="Unassembled WGS sequence"/>
</dbReference>
<protein>
    <recommendedName>
        <fullName evidence="3">Phosphoglycerate mutase</fullName>
    </recommendedName>
</protein>
<comment type="caution">
    <text evidence="1">The sequence shown here is derived from an EMBL/GenBank/DDBJ whole genome shotgun (WGS) entry which is preliminary data.</text>
</comment>
<evidence type="ECO:0000313" key="2">
    <source>
        <dbReference type="Proteomes" id="UP000463051"/>
    </source>
</evidence>
<keyword evidence="2" id="KW-1185">Reference proteome</keyword>
<gene>
    <name evidence="1" type="ORF">GJB61_01500</name>
</gene>
<evidence type="ECO:0000313" key="1">
    <source>
        <dbReference type="EMBL" id="MRN51684.1"/>
    </source>
</evidence>